<accession>A0ABQ5K4T8</accession>
<gene>
    <name evidence="1" type="ORF">ADUPG1_012921</name>
</gene>
<sequence length="354" mass="39230">MLDSANRLVRTSLTRQIEVHGRDSLERAKIFLRCFHCRIGLGQRQSYKHSELWNVNALCCSCSNFEDDPRIRVICAHTSTSPRVEHVGFLLVSEQVMIFCDTDTAETLSQATVLEIYSDYNEVVRASHSQKGQCGALIPSAAGILCDKSSCVDSSTPPSGGNIPEGYEDYGFGYDYGDPSDEHQELIQLVDKSSLEHPISVLTRMIGTMSHLGCEIFRDALLIDSSVHEVAMIDELRILNSRKICADIICHETTILESGMFCEDCIIFGGLQNLIAHSPQRAAFSGTPHGGKTPCHIYDASDLSLHLVQAGKKKRSHPVGDRVGDRVNLFNGKGISISPYRHMWPDFAIVLFLK</sequence>
<name>A0ABQ5K4T8_9EUKA</name>
<evidence type="ECO:0000313" key="1">
    <source>
        <dbReference type="EMBL" id="GKT25066.1"/>
    </source>
</evidence>
<protein>
    <recommendedName>
        <fullName evidence="3">Recombination activating protein 2</fullName>
    </recommendedName>
</protein>
<dbReference type="EMBL" id="BQXS01012564">
    <property type="protein sequence ID" value="GKT25066.1"/>
    <property type="molecule type" value="Genomic_DNA"/>
</dbReference>
<reference evidence="1" key="1">
    <citation type="submission" date="2022-03" db="EMBL/GenBank/DDBJ databases">
        <title>Draft genome sequence of Aduncisulcus paluster, a free-living microaerophilic Fornicata.</title>
        <authorList>
            <person name="Yuyama I."/>
            <person name="Kume K."/>
            <person name="Tamura T."/>
            <person name="Inagaki Y."/>
            <person name="Hashimoto T."/>
        </authorList>
    </citation>
    <scope>NUCLEOTIDE SEQUENCE</scope>
    <source>
        <strain evidence="1">NY0171</strain>
    </source>
</reference>
<dbReference type="Proteomes" id="UP001057375">
    <property type="component" value="Unassembled WGS sequence"/>
</dbReference>
<evidence type="ECO:0008006" key="3">
    <source>
        <dbReference type="Google" id="ProtNLM"/>
    </source>
</evidence>
<proteinExistence type="predicted"/>
<organism evidence="1 2">
    <name type="scientific">Aduncisulcus paluster</name>
    <dbReference type="NCBI Taxonomy" id="2918883"/>
    <lineage>
        <taxon>Eukaryota</taxon>
        <taxon>Metamonada</taxon>
        <taxon>Carpediemonas-like organisms</taxon>
        <taxon>Aduncisulcus</taxon>
    </lineage>
</organism>
<keyword evidence="2" id="KW-1185">Reference proteome</keyword>
<comment type="caution">
    <text evidence="1">The sequence shown here is derived from an EMBL/GenBank/DDBJ whole genome shotgun (WGS) entry which is preliminary data.</text>
</comment>
<evidence type="ECO:0000313" key="2">
    <source>
        <dbReference type="Proteomes" id="UP001057375"/>
    </source>
</evidence>